<dbReference type="SUPFAM" id="SSF53850">
    <property type="entry name" value="Periplasmic binding protein-like II"/>
    <property type="match status" value="1"/>
</dbReference>
<dbReference type="InterPro" id="IPR036388">
    <property type="entry name" value="WH-like_DNA-bd_sf"/>
</dbReference>
<comment type="similarity">
    <text evidence="1">Belongs to the LysR transcriptional regulatory family.</text>
</comment>
<evidence type="ECO:0000256" key="1">
    <source>
        <dbReference type="ARBA" id="ARBA00009437"/>
    </source>
</evidence>
<keyword evidence="7" id="KW-1185">Reference proteome</keyword>
<protein>
    <submittedName>
        <fullName evidence="6">DNA-binding transcriptional LysR family regulator</fullName>
    </submittedName>
</protein>
<dbReference type="GO" id="GO:0003677">
    <property type="term" value="F:DNA binding"/>
    <property type="evidence" value="ECO:0007669"/>
    <property type="project" value="UniProtKB-KW"/>
</dbReference>
<dbReference type="PRINTS" id="PR00039">
    <property type="entry name" value="HTHLYSR"/>
</dbReference>
<sequence length="332" mass="35037">MSRSNGAARLYDDGTVTPTQLRAFSAVVRLGSVKAAAAELRVTEAAVSLHVGQLRKELGDKLFTRTASGLAFTPGGLRLASRAAELLGLQDRTILEVSQAGRGRRMMRLAASTLFAEHAAPGLIELFAGRANDLDVELSVHHPREFAALLSGRVVDVALGPVPSGLPDSIKRVAFLNYRIVAVAGVNHPVSAVPARPAQLREQTWLLGPSAVTDGVVTAMLRRLQIPESRQQIFQSHAAAIEEAKRDGGIAVTLSSAAANDVAGGRLTILTGRGLTAAGVWNAMTLPSHALVPAAAELTRFITTPRATQAMLRGSGVNVGHFRPSIHVTLWS</sequence>
<dbReference type="Proteomes" id="UP000295818">
    <property type="component" value="Unassembled WGS sequence"/>
</dbReference>
<keyword evidence="4" id="KW-0804">Transcription</keyword>
<evidence type="ECO:0000259" key="5">
    <source>
        <dbReference type="PROSITE" id="PS50931"/>
    </source>
</evidence>
<evidence type="ECO:0000256" key="2">
    <source>
        <dbReference type="ARBA" id="ARBA00023015"/>
    </source>
</evidence>
<feature type="domain" description="HTH lysR-type" evidence="5">
    <location>
        <begin position="16"/>
        <end position="73"/>
    </location>
</feature>
<dbReference type="PANTHER" id="PTHR30126:SF39">
    <property type="entry name" value="HTH-TYPE TRANSCRIPTIONAL REGULATOR CYSL"/>
    <property type="match status" value="1"/>
</dbReference>
<reference evidence="6 7" key="1">
    <citation type="journal article" date="2015" name="Stand. Genomic Sci.">
        <title>Genomic Encyclopedia of Bacterial and Archaeal Type Strains, Phase III: the genomes of soil and plant-associated and newly described type strains.</title>
        <authorList>
            <person name="Whitman W.B."/>
            <person name="Woyke T."/>
            <person name="Klenk H.P."/>
            <person name="Zhou Y."/>
            <person name="Lilburn T.G."/>
            <person name="Beck B.J."/>
            <person name="De Vos P."/>
            <person name="Vandamme P."/>
            <person name="Eisen J.A."/>
            <person name="Garrity G."/>
            <person name="Hugenholtz P."/>
            <person name="Kyrpides N.C."/>
        </authorList>
    </citation>
    <scope>NUCLEOTIDE SEQUENCE [LARGE SCALE GENOMIC DNA]</scope>
    <source>
        <strain evidence="6 7">VKM Ac-2538</strain>
    </source>
</reference>
<evidence type="ECO:0000256" key="3">
    <source>
        <dbReference type="ARBA" id="ARBA00023125"/>
    </source>
</evidence>
<dbReference type="InterPro" id="IPR000847">
    <property type="entry name" value="LysR_HTH_N"/>
</dbReference>
<evidence type="ECO:0000313" key="6">
    <source>
        <dbReference type="EMBL" id="TCO31419.1"/>
    </source>
</evidence>
<gene>
    <name evidence="6" type="ORF">EV644_10159</name>
</gene>
<dbReference type="PANTHER" id="PTHR30126">
    <property type="entry name" value="HTH-TYPE TRANSCRIPTIONAL REGULATOR"/>
    <property type="match status" value="1"/>
</dbReference>
<comment type="caution">
    <text evidence="6">The sequence shown here is derived from an EMBL/GenBank/DDBJ whole genome shotgun (WGS) entry which is preliminary data.</text>
</comment>
<dbReference type="InterPro" id="IPR005119">
    <property type="entry name" value="LysR_subst-bd"/>
</dbReference>
<dbReference type="Pfam" id="PF00126">
    <property type="entry name" value="HTH_1"/>
    <property type="match status" value="1"/>
</dbReference>
<keyword evidence="3 6" id="KW-0238">DNA-binding</keyword>
<evidence type="ECO:0000313" key="7">
    <source>
        <dbReference type="Proteomes" id="UP000295818"/>
    </source>
</evidence>
<dbReference type="InterPro" id="IPR036390">
    <property type="entry name" value="WH_DNA-bd_sf"/>
</dbReference>
<proteinExistence type="inferred from homology"/>
<keyword evidence="2" id="KW-0805">Transcription regulation</keyword>
<accession>A0ABY2BV07</accession>
<dbReference type="EMBL" id="SLWM01000001">
    <property type="protein sequence ID" value="TCO31419.1"/>
    <property type="molecule type" value="Genomic_DNA"/>
</dbReference>
<dbReference type="Gene3D" id="1.10.10.10">
    <property type="entry name" value="Winged helix-like DNA-binding domain superfamily/Winged helix DNA-binding domain"/>
    <property type="match status" value="1"/>
</dbReference>
<dbReference type="Gene3D" id="3.40.190.10">
    <property type="entry name" value="Periplasmic binding protein-like II"/>
    <property type="match status" value="2"/>
</dbReference>
<organism evidence="6 7">
    <name type="scientific">Kribbella orskensis</name>
    <dbReference type="NCBI Taxonomy" id="2512216"/>
    <lineage>
        <taxon>Bacteria</taxon>
        <taxon>Bacillati</taxon>
        <taxon>Actinomycetota</taxon>
        <taxon>Actinomycetes</taxon>
        <taxon>Propionibacteriales</taxon>
        <taxon>Kribbellaceae</taxon>
        <taxon>Kribbella</taxon>
    </lineage>
</organism>
<dbReference type="PROSITE" id="PS50931">
    <property type="entry name" value="HTH_LYSR"/>
    <property type="match status" value="1"/>
</dbReference>
<name>A0ABY2BV07_9ACTN</name>
<dbReference type="SUPFAM" id="SSF46785">
    <property type="entry name" value="Winged helix' DNA-binding domain"/>
    <property type="match status" value="1"/>
</dbReference>
<dbReference type="Pfam" id="PF03466">
    <property type="entry name" value="LysR_substrate"/>
    <property type="match status" value="1"/>
</dbReference>
<evidence type="ECO:0000256" key="4">
    <source>
        <dbReference type="ARBA" id="ARBA00023163"/>
    </source>
</evidence>